<evidence type="ECO:0000256" key="1">
    <source>
        <dbReference type="SAM" id="Phobius"/>
    </source>
</evidence>
<protein>
    <submittedName>
        <fullName evidence="2">Uncharacterized protein</fullName>
    </submittedName>
</protein>
<sequence>MSISRKASFIIIFLIAVAAVYLNLYDGRELARNYEKNRIEILALRDFAREIRPRGVWFDLRLDGARVETFSAVSADKNQTASFIRVDERTSVQEPLRILGWDEQTFGELKAKLKSANVIGVRIWGNEAFGGERKTTIYYRSDGFGGSYYEIFDDASDEILRGDKEAGCEDRFHSDGVALIYDGGATVDFMCVSKDGKNIKRR</sequence>
<dbReference type="EMBL" id="JACLZK010000001">
    <property type="protein sequence ID" value="MBC2882778.1"/>
    <property type="molecule type" value="Genomic_DNA"/>
</dbReference>
<keyword evidence="1" id="KW-0812">Transmembrane</keyword>
<dbReference type="RefSeq" id="WP_185898340.1">
    <property type="nucleotide sequence ID" value="NZ_JACLZK010000001.1"/>
</dbReference>
<keyword evidence="1" id="KW-0472">Membrane</keyword>
<keyword evidence="1" id="KW-1133">Transmembrane helix</keyword>
<evidence type="ECO:0000313" key="3">
    <source>
        <dbReference type="Proteomes" id="UP000552683"/>
    </source>
</evidence>
<feature type="transmembrane region" description="Helical" evidence="1">
    <location>
        <begin position="7"/>
        <end position="25"/>
    </location>
</feature>
<proteinExistence type="predicted"/>
<keyword evidence="3" id="KW-1185">Reference proteome</keyword>
<accession>A0A842J5M9</accession>
<name>A0A842J5M9_9BACT</name>
<comment type="caution">
    <text evidence="2">The sequence shown here is derived from an EMBL/GenBank/DDBJ whole genome shotgun (WGS) entry which is preliminary data.</text>
</comment>
<gene>
    <name evidence="2" type="ORF">H7R39_05820</name>
</gene>
<dbReference type="AlphaFoldDB" id="A0A842J5M9"/>
<reference evidence="2 3" key="1">
    <citation type="submission" date="2020-08" db="EMBL/GenBank/DDBJ databases">
        <title>Complete genome and description of Campylobacter massiliensis Marseille-Q3452 sp. nov.</title>
        <authorList>
            <person name="Antezack A."/>
        </authorList>
    </citation>
    <scope>NUCLEOTIDE SEQUENCE [LARGE SCALE GENOMIC DNA]</scope>
    <source>
        <strain evidence="2 3">Marseille-Q3452</strain>
    </source>
</reference>
<organism evidence="2 3">
    <name type="scientific">Campylobacter massiliensis</name>
    <dbReference type="NCBI Taxonomy" id="2762557"/>
    <lineage>
        <taxon>Bacteria</taxon>
        <taxon>Pseudomonadati</taxon>
        <taxon>Campylobacterota</taxon>
        <taxon>Epsilonproteobacteria</taxon>
        <taxon>Campylobacterales</taxon>
        <taxon>Campylobacteraceae</taxon>
        <taxon>Campylobacter</taxon>
    </lineage>
</organism>
<dbReference type="Proteomes" id="UP000552683">
    <property type="component" value="Unassembled WGS sequence"/>
</dbReference>
<evidence type="ECO:0000313" key="2">
    <source>
        <dbReference type="EMBL" id="MBC2882778.1"/>
    </source>
</evidence>